<dbReference type="InterPro" id="IPR000232">
    <property type="entry name" value="HSF_DNA-bd"/>
</dbReference>
<evidence type="ECO:0000256" key="2">
    <source>
        <dbReference type="ARBA" id="ARBA00006403"/>
    </source>
</evidence>
<dbReference type="PANTHER" id="PTHR10015:SF336">
    <property type="entry name" value="HEAT SHOCK TRANSCRIPTION FACTOR, Y-LINKED"/>
    <property type="match status" value="1"/>
</dbReference>
<accession>W8CC40</accession>
<feature type="domain" description="HSF-type DNA-binding" evidence="9">
    <location>
        <begin position="76"/>
        <end position="194"/>
    </location>
</feature>
<evidence type="ECO:0000256" key="8">
    <source>
        <dbReference type="SAM" id="MobiDB-lite"/>
    </source>
</evidence>
<keyword evidence="3" id="KW-0805">Transcription regulation</keyword>
<evidence type="ECO:0000256" key="7">
    <source>
        <dbReference type="RuleBase" id="RU004020"/>
    </source>
</evidence>
<dbReference type="EMBL" id="GATR01000004">
    <property type="protein sequence ID" value="JAC06577.1"/>
    <property type="molecule type" value="Transcribed_RNA"/>
</dbReference>
<comment type="similarity">
    <text evidence="2 7">Belongs to the HSF family.</text>
</comment>
<keyword evidence="6" id="KW-0539">Nucleus</keyword>
<dbReference type="PANTHER" id="PTHR10015">
    <property type="entry name" value="HEAT SHOCK TRANSCRIPTION FACTOR"/>
    <property type="match status" value="1"/>
</dbReference>
<organism evidence="10">
    <name type="scientific">Gorilla gorilla</name>
    <name type="common">western gorilla</name>
    <dbReference type="NCBI Taxonomy" id="9593"/>
    <lineage>
        <taxon>Eukaryota</taxon>
        <taxon>Metazoa</taxon>
        <taxon>Chordata</taxon>
        <taxon>Craniata</taxon>
        <taxon>Vertebrata</taxon>
        <taxon>Euteleostomi</taxon>
        <taxon>Mammalia</taxon>
        <taxon>Eutheria</taxon>
        <taxon>Euarchontoglires</taxon>
        <taxon>Primates</taxon>
        <taxon>Haplorrhini</taxon>
        <taxon>Catarrhini</taxon>
        <taxon>Hominidae</taxon>
        <taxon>Gorilla</taxon>
    </lineage>
</organism>
<name>W8CC40_9PRIM</name>
<dbReference type="Pfam" id="PF00447">
    <property type="entry name" value="HSF_DNA-bind"/>
    <property type="match status" value="1"/>
</dbReference>
<dbReference type="GO" id="GO:0043565">
    <property type="term" value="F:sequence-specific DNA binding"/>
    <property type="evidence" value="ECO:0007669"/>
    <property type="project" value="InterPro"/>
</dbReference>
<evidence type="ECO:0000256" key="3">
    <source>
        <dbReference type="ARBA" id="ARBA00023015"/>
    </source>
</evidence>
<dbReference type="InterPro" id="IPR036388">
    <property type="entry name" value="WH-like_DNA-bd_sf"/>
</dbReference>
<dbReference type="GO" id="GO:0003700">
    <property type="term" value="F:DNA-binding transcription factor activity"/>
    <property type="evidence" value="ECO:0007669"/>
    <property type="project" value="InterPro"/>
</dbReference>
<protein>
    <submittedName>
        <fullName evidence="10">HSFY1</fullName>
    </submittedName>
</protein>
<feature type="compositionally biased region" description="Polar residues" evidence="8">
    <location>
        <begin position="1"/>
        <end position="11"/>
    </location>
</feature>
<dbReference type="GO" id="GO:0005634">
    <property type="term" value="C:nucleus"/>
    <property type="evidence" value="ECO:0007669"/>
    <property type="project" value="UniProtKB-SubCell"/>
</dbReference>
<dbReference type="SUPFAM" id="SSF46785">
    <property type="entry name" value="Winged helix' DNA-binding domain"/>
    <property type="match status" value="1"/>
</dbReference>
<evidence type="ECO:0000259" key="9">
    <source>
        <dbReference type="SMART" id="SM00415"/>
    </source>
</evidence>
<dbReference type="SMART" id="SM00415">
    <property type="entry name" value="HSF"/>
    <property type="match status" value="1"/>
</dbReference>
<dbReference type="FunFam" id="1.10.10.10:FF:000349">
    <property type="entry name" value="Heat shock transcription factor, Y-linked"/>
    <property type="match status" value="1"/>
</dbReference>
<reference evidence="10" key="1">
    <citation type="journal article" date="2014" name="Nature">
        <title>Origins and functional evolution of Y chromosome gene repertoires across mammals.</title>
        <authorList>
            <person name="Cortez D."/>
            <person name="Marin R."/>
            <person name="Toledo-Flores D."/>
            <person name="Froidevaux L."/>
            <person name="Liechti A."/>
            <person name="Waters P.D."/>
            <person name="Grutzner F."/>
            <person name="Kaessmann H."/>
        </authorList>
    </citation>
    <scope>NUCLEOTIDE SEQUENCE</scope>
    <source>
        <tissue evidence="10">Cerebellum</tissue>
    </source>
</reference>
<dbReference type="AlphaFoldDB" id="W8CC40"/>
<dbReference type="Gene3D" id="1.10.10.10">
    <property type="entry name" value="Winged helix-like DNA-binding domain superfamily/Winged helix DNA-binding domain"/>
    <property type="match status" value="1"/>
</dbReference>
<dbReference type="InterPro" id="IPR036390">
    <property type="entry name" value="WH_DNA-bd_sf"/>
</dbReference>
<proteinExistence type="inferred from homology"/>
<keyword evidence="5" id="KW-0804">Transcription</keyword>
<evidence type="ECO:0000256" key="5">
    <source>
        <dbReference type="ARBA" id="ARBA00023163"/>
    </source>
</evidence>
<gene>
    <name evidence="10" type="primary">HSFY1</name>
</gene>
<evidence type="ECO:0000313" key="10">
    <source>
        <dbReference type="EMBL" id="JAC06577.1"/>
    </source>
</evidence>
<evidence type="ECO:0000256" key="4">
    <source>
        <dbReference type="ARBA" id="ARBA00023125"/>
    </source>
</evidence>
<evidence type="ECO:0000256" key="1">
    <source>
        <dbReference type="ARBA" id="ARBA00004123"/>
    </source>
</evidence>
<keyword evidence="4" id="KW-0238">DNA-binding</keyword>
<feature type="region of interest" description="Disordered" evidence="8">
    <location>
        <begin position="1"/>
        <end position="31"/>
    </location>
</feature>
<evidence type="ECO:0000256" key="6">
    <source>
        <dbReference type="ARBA" id="ARBA00023242"/>
    </source>
</evidence>
<sequence length="401" mass="44931">MAHVSSETQDVSPKDELTASEASTRSPVCEHTFPGDSDLRSMIEEHAFQVLSQGSLLERPPYTVCVSEPDKDDDFLSLNFPRKLWKIVESDQFKSISWDENGTCIVINEELFKKEILETKAPYRIFQTDAIKSFVRQLNLYGFSKIQRNFQRSAFLATFLAEEKESSVLSKLKLYYNPNFKRGYPQLLVRVKRRIGVKNASSISTLFNEDFNKKHFRAGANMENPNSALAAEASEESLFSASKNLNMPLTRESSVTQIIANSSVPIRSGFPPPSPSTSVGPSEQIAADQPAILNQLTTIHMHSHSTYMQARGHIVNFITTTTSRYHIISPLQNGDFGLTVEPSAVPTRYPLVSVNEAPYRNLLPAGNPWLQMPTIADRSAVPCSRLALQPSPLDKYHPNYN</sequence>
<comment type="subcellular location">
    <subcellularLocation>
        <location evidence="1">Nucleus</location>
    </subcellularLocation>
</comment>